<gene>
    <name evidence="11" type="ORF">ASU35_06880</name>
</gene>
<dbReference type="InterPro" id="IPR000515">
    <property type="entry name" value="MetI-like"/>
</dbReference>
<comment type="caution">
    <text evidence="11">The sequence shown here is derived from an EMBL/GenBank/DDBJ whole genome shotgun (WGS) entry which is preliminary data.</text>
</comment>
<dbReference type="STRING" id="290052.ASU35_06880"/>
<reference evidence="11 12" key="1">
    <citation type="submission" date="2015-11" db="EMBL/GenBank/DDBJ databases">
        <title>Butyribacter intestini gen. nov., sp. nov., a butyric acid-producing bacterium of the family Lachnospiraceae isolated from the human faeces.</title>
        <authorList>
            <person name="Zou Y."/>
            <person name="Xue W."/>
            <person name="Luo G."/>
            <person name="Lv M."/>
        </authorList>
    </citation>
    <scope>NUCLEOTIDE SEQUENCE [LARGE SCALE GENOMIC DNA]</scope>
    <source>
        <strain evidence="11 12">ACET-33324</strain>
    </source>
</reference>
<keyword evidence="6 9" id="KW-0812">Transmembrane</keyword>
<dbReference type="CDD" id="cd06261">
    <property type="entry name" value="TM_PBP2"/>
    <property type="match status" value="1"/>
</dbReference>
<evidence type="ECO:0000256" key="1">
    <source>
        <dbReference type="ARBA" id="ARBA00004651"/>
    </source>
</evidence>
<dbReference type="PANTHER" id="PTHR32243:SF50">
    <property type="entry name" value="MALTOSE_MALTODEXTRIN TRANSPORT SYSTEM PERMEASE PROTEIN MALG"/>
    <property type="match status" value="1"/>
</dbReference>
<dbReference type="GO" id="GO:0042956">
    <property type="term" value="P:maltodextrin transmembrane transport"/>
    <property type="evidence" value="ECO:0007669"/>
    <property type="project" value="TreeGrafter"/>
</dbReference>
<evidence type="ECO:0000313" key="11">
    <source>
        <dbReference type="EMBL" id="KSV59996.1"/>
    </source>
</evidence>
<dbReference type="Gene3D" id="1.10.3720.10">
    <property type="entry name" value="MetI-like"/>
    <property type="match status" value="1"/>
</dbReference>
<evidence type="ECO:0000256" key="3">
    <source>
        <dbReference type="ARBA" id="ARBA00022448"/>
    </source>
</evidence>
<dbReference type="InterPro" id="IPR050901">
    <property type="entry name" value="BP-dep_ABC_trans_perm"/>
</dbReference>
<feature type="transmembrane region" description="Helical" evidence="9">
    <location>
        <begin position="116"/>
        <end position="138"/>
    </location>
</feature>
<feature type="transmembrane region" description="Helical" evidence="9">
    <location>
        <begin position="254"/>
        <end position="275"/>
    </location>
</feature>
<feature type="transmembrane region" description="Helical" evidence="9">
    <location>
        <begin position="20"/>
        <end position="40"/>
    </location>
</feature>
<dbReference type="GO" id="GO:0005886">
    <property type="term" value="C:plasma membrane"/>
    <property type="evidence" value="ECO:0007669"/>
    <property type="project" value="UniProtKB-SubCell"/>
</dbReference>
<comment type="similarity">
    <text evidence="2">Belongs to the binding-protein-dependent transport system permease family. MalFG subfamily.</text>
</comment>
<feature type="transmembrane region" description="Helical" evidence="9">
    <location>
        <begin position="150"/>
        <end position="168"/>
    </location>
</feature>
<keyword evidence="5" id="KW-0762">Sugar transport</keyword>
<dbReference type="AlphaFoldDB" id="A0A0V8QHM5"/>
<evidence type="ECO:0000256" key="5">
    <source>
        <dbReference type="ARBA" id="ARBA00022597"/>
    </source>
</evidence>
<evidence type="ECO:0000256" key="9">
    <source>
        <dbReference type="RuleBase" id="RU363032"/>
    </source>
</evidence>
<name>A0A0V8QHM5_9FIRM</name>
<dbReference type="PANTHER" id="PTHR32243">
    <property type="entry name" value="MALTOSE TRANSPORT SYSTEM PERMEASE-RELATED"/>
    <property type="match status" value="1"/>
</dbReference>
<proteinExistence type="inferred from homology"/>
<dbReference type="RefSeq" id="WP_058351727.1">
    <property type="nucleotide sequence ID" value="NZ_CABMMD010000057.1"/>
</dbReference>
<keyword evidence="3 9" id="KW-0813">Transport</keyword>
<dbReference type="PROSITE" id="PS50928">
    <property type="entry name" value="ABC_TM1"/>
    <property type="match status" value="1"/>
</dbReference>
<dbReference type="OrthoDB" id="9794684at2"/>
<evidence type="ECO:0000313" key="12">
    <source>
        <dbReference type="Proteomes" id="UP000054874"/>
    </source>
</evidence>
<evidence type="ECO:0000256" key="2">
    <source>
        <dbReference type="ARBA" id="ARBA00009047"/>
    </source>
</evidence>
<keyword evidence="4" id="KW-1003">Cell membrane</keyword>
<evidence type="ECO:0000256" key="6">
    <source>
        <dbReference type="ARBA" id="ARBA00022692"/>
    </source>
</evidence>
<keyword evidence="8 9" id="KW-0472">Membrane</keyword>
<dbReference type="InterPro" id="IPR035906">
    <property type="entry name" value="MetI-like_sf"/>
</dbReference>
<keyword evidence="12" id="KW-1185">Reference proteome</keyword>
<sequence length="290" mass="33313">MAKMKKGGMRQKRMAGDIAIYIFLIIVCIIWMLPFLWLVMQSFRDGKGQFISTFLPTQYTLNNYKALFTEFSVMNFPRMFMNTFVIACFTCVISTFFVLSVAYCTSRLKWKMRKPYMNMAMILNLFPGFMTMIAVYFILKALGMTEGNKIPLALIIVFSAGAGTQFYVMKGYMDTIPKALDEAAALDGCTRWKIFTKITLPLSKPMIVYQIITSFMTPWIDFVFAKVIVRTESKYFTVSIGLWNMLEKEYVDTWFVRFCAGAVLVSIPIAILFMVTQRFYREAMGGAVKG</sequence>
<feature type="domain" description="ABC transmembrane type-1" evidence="10">
    <location>
        <begin position="80"/>
        <end position="276"/>
    </location>
</feature>
<organism evidence="11 12">
    <name type="scientific">Acetivibrio ethanolgignens</name>
    <dbReference type="NCBI Taxonomy" id="290052"/>
    <lineage>
        <taxon>Bacteria</taxon>
        <taxon>Bacillati</taxon>
        <taxon>Bacillota</taxon>
        <taxon>Clostridia</taxon>
        <taxon>Eubacteriales</taxon>
        <taxon>Oscillospiraceae</taxon>
        <taxon>Acetivibrio</taxon>
    </lineage>
</organism>
<accession>A0A0V8QHM5</accession>
<dbReference type="EMBL" id="LNAM01000057">
    <property type="protein sequence ID" value="KSV59996.1"/>
    <property type="molecule type" value="Genomic_DNA"/>
</dbReference>
<evidence type="ECO:0000256" key="7">
    <source>
        <dbReference type="ARBA" id="ARBA00022989"/>
    </source>
</evidence>
<evidence type="ECO:0000256" key="4">
    <source>
        <dbReference type="ARBA" id="ARBA00022475"/>
    </source>
</evidence>
<evidence type="ECO:0000259" key="10">
    <source>
        <dbReference type="PROSITE" id="PS50928"/>
    </source>
</evidence>
<dbReference type="SUPFAM" id="SSF161098">
    <property type="entry name" value="MetI-like"/>
    <property type="match status" value="1"/>
</dbReference>
<dbReference type="GO" id="GO:0015423">
    <property type="term" value="F:ABC-type maltose transporter activity"/>
    <property type="evidence" value="ECO:0007669"/>
    <property type="project" value="TreeGrafter"/>
</dbReference>
<feature type="transmembrane region" description="Helical" evidence="9">
    <location>
        <begin position="207"/>
        <end position="229"/>
    </location>
</feature>
<evidence type="ECO:0000256" key="8">
    <source>
        <dbReference type="ARBA" id="ARBA00023136"/>
    </source>
</evidence>
<protein>
    <submittedName>
        <fullName evidence="11">Sugar ABC transporter permease</fullName>
    </submittedName>
</protein>
<comment type="subcellular location">
    <subcellularLocation>
        <location evidence="1 9">Cell membrane</location>
        <topology evidence="1 9">Multi-pass membrane protein</topology>
    </subcellularLocation>
</comment>
<dbReference type="Proteomes" id="UP000054874">
    <property type="component" value="Unassembled WGS sequence"/>
</dbReference>
<keyword evidence="7 9" id="KW-1133">Transmembrane helix</keyword>
<dbReference type="Pfam" id="PF00528">
    <property type="entry name" value="BPD_transp_1"/>
    <property type="match status" value="1"/>
</dbReference>
<feature type="transmembrane region" description="Helical" evidence="9">
    <location>
        <begin position="79"/>
        <end position="104"/>
    </location>
</feature>